<accession>A0AAD5MZQ7</accession>
<dbReference type="EMBL" id="JAHQIW010003295">
    <property type="protein sequence ID" value="KAJ1358087.1"/>
    <property type="molecule type" value="Genomic_DNA"/>
</dbReference>
<comment type="caution">
    <text evidence="1">The sequence shown here is derived from an EMBL/GenBank/DDBJ whole genome shotgun (WGS) entry which is preliminary data.</text>
</comment>
<evidence type="ECO:0000313" key="1">
    <source>
        <dbReference type="EMBL" id="KAJ1358087.1"/>
    </source>
</evidence>
<organism evidence="1 2">
    <name type="scientific">Parelaphostrongylus tenuis</name>
    <name type="common">Meningeal worm</name>
    <dbReference type="NCBI Taxonomy" id="148309"/>
    <lineage>
        <taxon>Eukaryota</taxon>
        <taxon>Metazoa</taxon>
        <taxon>Ecdysozoa</taxon>
        <taxon>Nematoda</taxon>
        <taxon>Chromadorea</taxon>
        <taxon>Rhabditida</taxon>
        <taxon>Rhabditina</taxon>
        <taxon>Rhabditomorpha</taxon>
        <taxon>Strongyloidea</taxon>
        <taxon>Metastrongylidae</taxon>
        <taxon>Parelaphostrongylus</taxon>
    </lineage>
</organism>
<keyword evidence="2" id="KW-1185">Reference proteome</keyword>
<gene>
    <name evidence="1" type="ORF">KIN20_016397</name>
</gene>
<reference evidence="1" key="1">
    <citation type="submission" date="2021-06" db="EMBL/GenBank/DDBJ databases">
        <title>Parelaphostrongylus tenuis whole genome reference sequence.</title>
        <authorList>
            <person name="Garwood T.J."/>
            <person name="Larsen P.A."/>
            <person name="Fountain-Jones N.M."/>
            <person name="Garbe J.R."/>
            <person name="Macchietto M.G."/>
            <person name="Kania S.A."/>
            <person name="Gerhold R.W."/>
            <person name="Richards J.E."/>
            <person name="Wolf T.M."/>
        </authorList>
    </citation>
    <scope>NUCLEOTIDE SEQUENCE</scope>
    <source>
        <strain evidence="1">MNPRO001-30</strain>
        <tissue evidence="1">Meninges</tissue>
    </source>
</reference>
<protein>
    <submittedName>
        <fullName evidence="1">Uncharacterized protein</fullName>
    </submittedName>
</protein>
<evidence type="ECO:0000313" key="2">
    <source>
        <dbReference type="Proteomes" id="UP001196413"/>
    </source>
</evidence>
<sequence length="54" mass="6133">MEKSLIGLHGVVAKEWISAKNPRPGFLLAGSEMMLGRNQKKNYERKSTKPSWMT</sequence>
<dbReference type="AlphaFoldDB" id="A0AAD5MZQ7"/>
<proteinExistence type="predicted"/>
<dbReference type="Proteomes" id="UP001196413">
    <property type="component" value="Unassembled WGS sequence"/>
</dbReference>
<name>A0AAD5MZQ7_PARTN</name>